<dbReference type="GO" id="GO:0006281">
    <property type="term" value="P:DNA repair"/>
    <property type="evidence" value="ECO:0007669"/>
    <property type="project" value="InterPro"/>
</dbReference>
<dbReference type="GO" id="GO:0009432">
    <property type="term" value="P:SOS response"/>
    <property type="evidence" value="ECO:0007669"/>
    <property type="project" value="TreeGrafter"/>
</dbReference>
<dbReference type="AlphaFoldDB" id="A0A0G1URX3"/>
<accession>A0A0G1URX3</accession>
<gene>
    <name evidence="3" type="ORF">UX85_C0010G0003</name>
</gene>
<reference evidence="3 4" key="1">
    <citation type="journal article" date="2015" name="Nature">
        <title>rRNA introns, odd ribosomes, and small enigmatic genomes across a large radiation of phyla.</title>
        <authorList>
            <person name="Brown C.T."/>
            <person name="Hug L.A."/>
            <person name="Thomas B.C."/>
            <person name="Sharon I."/>
            <person name="Castelle C.J."/>
            <person name="Singh A."/>
            <person name="Wilkins M.J."/>
            <person name="Williams K.H."/>
            <person name="Banfield J.F."/>
        </authorList>
    </citation>
    <scope>NUCLEOTIDE SEQUENCE [LARGE SCALE GENOMIC DNA]</scope>
</reference>
<dbReference type="Gene3D" id="3.40.1170.60">
    <property type="match status" value="1"/>
</dbReference>
<dbReference type="InterPro" id="IPR001126">
    <property type="entry name" value="UmuC"/>
</dbReference>
<dbReference type="InterPro" id="IPR043502">
    <property type="entry name" value="DNA/RNA_pol_sf"/>
</dbReference>
<dbReference type="PANTHER" id="PTHR11076">
    <property type="entry name" value="DNA REPAIR POLYMERASE UMUC / TRANSFERASE FAMILY MEMBER"/>
    <property type="match status" value="1"/>
</dbReference>
<feature type="domain" description="UmuC" evidence="2">
    <location>
        <begin position="21"/>
        <end position="202"/>
    </location>
</feature>
<comment type="similarity">
    <text evidence="1">Belongs to the DNA polymerase type-Y family.</text>
</comment>
<dbReference type="EMBL" id="LCNT01000010">
    <property type="protein sequence ID" value="KKU60470.1"/>
    <property type="molecule type" value="Genomic_DNA"/>
</dbReference>
<evidence type="ECO:0000313" key="3">
    <source>
        <dbReference type="EMBL" id="KKU60470.1"/>
    </source>
</evidence>
<name>A0A0G1URX3_9BACT</name>
<dbReference type="GO" id="GO:0042276">
    <property type="term" value="P:error-prone translesion synthesis"/>
    <property type="evidence" value="ECO:0007669"/>
    <property type="project" value="TreeGrafter"/>
</dbReference>
<dbReference type="GO" id="GO:0003887">
    <property type="term" value="F:DNA-directed DNA polymerase activity"/>
    <property type="evidence" value="ECO:0007669"/>
    <property type="project" value="InterPro"/>
</dbReference>
<comment type="caution">
    <text evidence="3">The sequence shown here is derived from an EMBL/GenBank/DDBJ whole genome shotgun (WGS) entry which is preliminary data.</text>
</comment>
<dbReference type="PANTHER" id="PTHR11076:SF33">
    <property type="entry name" value="DNA POLYMERASE KAPPA"/>
    <property type="match status" value="1"/>
</dbReference>
<dbReference type="Pfam" id="PF11799">
    <property type="entry name" value="IMS_C"/>
    <property type="match status" value="1"/>
</dbReference>
<dbReference type="InterPro" id="IPR022880">
    <property type="entry name" value="DNApol_IV"/>
</dbReference>
<dbReference type="InterPro" id="IPR036775">
    <property type="entry name" value="DNA_pol_Y-fam_lit_finger_sf"/>
</dbReference>
<dbReference type="InterPro" id="IPR043128">
    <property type="entry name" value="Rev_trsase/Diguanyl_cyclase"/>
</dbReference>
<sequence length="425" mass="47374">MGRKALDIRALFVFTQTMLVILHADLNSFFASVEQQENPTLRGQPVGILKAAGRSCVIACSDEAKTQGVATGMSLTDVESLCPEIILVPANFDRYFFYTRQFLDLVSRYTDRVEVFSLDEVFLDLTHTHRLYSPQEVARDIQRRVSLELGEALGCSIGIAKNKLLAKLASNLAPRKGILEITEQNQARLLAQAPFDAVCGIGYRLTARLHALGIYSLPQIAATPDRLLDAAFGPFWGPRLKQIARGEDYSPVVTLKELGDAKSVSRTFTLFADTTNPRQIKGVLRNLVEEAAFKLRQMGLTGRQFGLSLRGGGRSRVGHVTGKTFTDSGRDIFDRVYTIYSSWRWRYPVRFLGVWVGLLAVKDNLSLPLFTAEQRSQRLTEAIDRVNLTYGDYAVHPASLLFGQIVKPEANGYLGDKKFQFRGSL</sequence>
<organism evidence="3 4">
    <name type="scientific">Candidatus Beckwithbacteria bacterium GW2011_GWB1_47_15</name>
    <dbReference type="NCBI Taxonomy" id="1618371"/>
    <lineage>
        <taxon>Bacteria</taxon>
        <taxon>Candidatus Beckwithiibacteriota</taxon>
    </lineage>
</organism>
<dbReference type="GO" id="GO:0005829">
    <property type="term" value="C:cytosol"/>
    <property type="evidence" value="ECO:0007669"/>
    <property type="project" value="TreeGrafter"/>
</dbReference>
<evidence type="ECO:0000256" key="1">
    <source>
        <dbReference type="ARBA" id="ARBA00010945"/>
    </source>
</evidence>
<evidence type="ECO:0000259" key="2">
    <source>
        <dbReference type="PROSITE" id="PS50173"/>
    </source>
</evidence>
<dbReference type="Proteomes" id="UP000033860">
    <property type="component" value="Unassembled WGS sequence"/>
</dbReference>
<dbReference type="GO" id="GO:0003684">
    <property type="term" value="F:damaged DNA binding"/>
    <property type="evidence" value="ECO:0007669"/>
    <property type="project" value="InterPro"/>
</dbReference>
<dbReference type="Gene3D" id="3.30.1490.100">
    <property type="entry name" value="DNA polymerase, Y-family, little finger domain"/>
    <property type="match status" value="1"/>
</dbReference>
<dbReference type="CDD" id="cd03586">
    <property type="entry name" value="PolY_Pol_IV_kappa"/>
    <property type="match status" value="1"/>
</dbReference>
<dbReference type="PATRIC" id="fig|1618371.3.peg.1111"/>
<dbReference type="Gene3D" id="3.30.70.270">
    <property type="match status" value="1"/>
</dbReference>
<dbReference type="Gene3D" id="1.10.150.20">
    <property type="entry name" value="5' to 3' exonuclease, C-terminal subdomain"/>
    <property type="match status" value="1"/>
</dbReference>
<dbReference type="Pfam" id="PF00817">
    <property type="entry name" value="IMS"/>
    <property type="match status" value="1"/>
</dbReference>
<dbReference type="SUPFAM" id="SSF100879">
    <property type="entry name" value="Lesion bypass DNA polymerase (Y-family), little finger domain"/>
    <property type="match status" value="1"/>
</dbReference>
<evidence type="ECO:0000313" key="4">
    <source>
        <dbReference type="Proteomes" id="UP000033860"/>
    </source>
</evidence>
<dbReference type="InterPro" id="IPR017961">
    <property type="entry name" value="DNA_pol_Y-fam_little_finger"/>
</dbReference>
<dbReference type="SUPFAM" id="SSF56672">
    <property type="entry name" value="DNA/RNA polymerases"/>
    <property type="match status" value="1"/>
</dbReference>
<dbReference type="PROSITE" id="PS50173">
    <property type="entry name" value="UMUC"/>
    <property type="match status" value="1"/>
</dbReference>
<protein>
    <submittedName>
        <fullName evidence="3">Polymerase IV protein</fullName>
    </submittedName>
</protein>
<dbReference type="InterPro" id="IPR050116">
    <property type="entry name" value="DNA_polymerase-Y"/>
</dbReference>
<proteinExistence type="inferred from homology"/>